<comment type="caution">
    <text evidence="2">The sequence shown here is derived from an EMBL/GenBank/DDBJ whole genome shotgun (WGS) entry which is preliminary data.</text>
</comment>
<dbReference type="GO" id="GO:0047570">
    <property type="term" value="F:3-oxoadipate enol-lactonase activity"/>
    <property type="evidence" value="ECO:0007669"/>
    <property type="project" value="UniProtKB-EC"/>
</dbReference>
<dbReference type="PANTHER" id="PTHR43433">
    <property type="entry name" value="HYDROLASE, ALPHA/BETA FOLD FAMILY PROTEIN"/>
    <property type="match status" value="1"/>
</dbReference>
<dbReference type="EMBL" id="SPKJ01000020">
    <property type="protein sequence ID" value="MYZ47737.1"/>
    <property type="molecule type" value="Genomic_DNA"/>
</dbReference>
<feature type="domain" description="AB hydrolase-1" evidence="1">
    <location>
        <begin position="23"/>
        <end position="245"/>
    </location>
</feature>
<dbReference type="SUPFAM" id="SSF53474">
    <property type="entry name" value="alpha/beta-Hydrolases"/>
    <property type="match status" value="1"/>
</dbReference>
<dbReference type="AlphaFoldDB" id="A0A964WT74"/>
<dbReference type="RefSeq" id="WP_161140085.1">
    <property type="nucleotide sequence ID" value="NZ_SPKJ01000020.1"/>
</dbReference>
<dbReference type="Gene3D" id="3.40.50.1820">
    <property type="entry name" value="alpha/beta hydrolase"/>
    <property type="match status" value="1"/>
</dbReference>
<dbReference type="Proteomes" id="UP000773614">
    <property type="component" value="Unassembled WGS sequence"/>
</dbReference>
<dbReference type="InterPro" id="IPR026968">
    <property type="entry name" value="PcaD/CatD"/>
</dbReference>
<organism evidence="2 3">
    <name type="scientific">Propylenella binzhouense</name>
    <dbReference type="NCBI Taxonomy" id="2555902"/>
    <lineage>
        <taxon>Bacteria</taxon>
        <taxon>Pseudomonadati</taxon>
        <taxon>Pseudomonadota</taxon>
        <taxon>Alphaproteobacteria</taxon>
        <taxon>Hyphomicrobiales</taxon>
        <taxon>Propylenellaceae</taxon>
        <taxon>Propylenella</taxon>
    </lineage>
</organism>
<keyword evidence="2" id="KW-0378">Hydrolase</keyword>
<protein>
    <submittedName>
        <fullName evidence="2">3-oxoadipate enol-lactonase</fullName>
        <ecNumber evidence="2">3.1.1.24</ecNumber>
    </submittedName>
</protein>
<dbReference type="PANTHER" id="PTHR43433:SF5">
    <property type="entry name" value="AB HYDROLASE-1 DOMAIN-CONTAINING PROTEIN"/>
    <property type="match status" value="1"/>
</dbReference>
<dbReference type="Pfam" id="PF00561">
    <property type="entry name" value="Abhydrolase_1"/>
    <property type="match status" value="1"/>
</dbReference>
<dbReference type="EC" id="3.1.1.24" evidence="2"/>
<evidence type="ECO:0000259" key="1">
    <source>
        <dbReference type="Pfam" id="PF00561"/>
    </source>
</evidence>
<evidence type="ECO:0000313" key="2">
    <source>
        <dbReference type="EMBL" id="MYZ47737.1"/>
    </source>
</evidence>
<name>A0A964WT74_9HYPH</name>
<dbReference type="InterPro" id="IPR029058">
    <property type="entry name" value="AB_hydrolase_fold"/>
</dbReference>
<keyword evidence="3" id="KW-1185">Reference proteome</keyword>
<dbReference type="InterPro" id="IPR050471">
    <property type="entry name" value="AB_hydrolase"/>
</dbReference>
<reference evidence="2" key="1">
    <citation type="submission" date="2019-03" db="EMBL/GenBank/DDBJ databases">
        <title>Afifella sp. nov., isolated from activated sludge.</title>
        <authorList>
            <person name="Li Q."/>
            <person name="Liu Y."/>
        </authorList>
    </citation>
    <scope>NUCLEOTIDE SEQUENCE</scope>
    <source>
        <strain evidence="2">L72</strain>
    </source>
</reference>
<dbReference type="InterPro" id="IPR000073">
    <property type="entry name" value="AB_hydrolase_1"/>
</dbReference>
<evidence type="ECO:0000313" key="3">
    <source>
        <dbReference type="Proteomes" id="UP000773614"/>
    </source>
</evidence>
<gene>
    <name evidence="2" type="primary">pcaD</name>
    <name evidence="2" type="ORF">E4O86_08430</name>
</gene>
<sequence>MAEFTTSDGVEIHYEIEGAPDAPPLLFSNSLGTDLHMWDSQMAAAGRRFRVVRYDQRGHGKSGAPEGAYTMERLGKDAVELLDALEIERTAYCGISMGGMTGMWLASNHPRRFTHAAFCNTAAFYPSKEIWDGRIRTVEGGGMESLKAPSADRWFTAGFREQNPQEVDRLLATLVATDPAGYIGCCAAIRDMDFRDKLGLIESPVLVVIGDHDLATTPEQGLAVADHIPGARVLRMPTAHLSNVERPDLFEQSVLPYLAGEA</sequence>
<dbReference type="NCBIfam" id="TIGR02427">
    <property type="entry name" value="protocat_pcaD"/>
    <property type="match status" value="1"/>
</dbReference>
<proteinExistence type="predicted"/>
<dbReference type="GO" id="GO:0042952">
    <property type="term" value="P:beta-ketoadipate pathway"/>
    <property type="evidence" value="ECO:0007669"/>
    <property type="project" value="InterPro"/>
</dbReference>
<accession>A0A964WT74</accession>
<dbReference type="OrthoDB" id="9793083at2"/>